<keyword evidence="2" id="KW-0812">Transmembrane</keyword>
<dbReference type="PANTHER" id="PTHR40465:SF1">
    <property type="entry name" value="DUF6534 DOMAIN-CONTAINING PROTEIN"/>
    <property type="match status" value="1"/>
</dbReference>
<keyword evidence="2" id="KW-0472">Membrane</keyword>
<dbReference type="InterPro" id="IPR045339">
    <property type="entry name" value="DUF6534"/>
</dbReference>
<dbReference type="OrthoDB" id="2536347at2759"/>
<evidence type="ECO:0000313" key="5">
    <source>
        <dbReference type="Proteomes" id="UP000297245"/>
    </source>
</evidence>
<reference evidence="4 5" key="1">
    <citation type="journal article" date="2019" name="Nat. Ecol. Evol.">
        <title>Megaphylogeny resolves global patterns of mushroom evolution.</title>
        <authorList>
            <person name="Varga T."/>
            <person name="Krizsan K."/>
            <person name="Foldi C."/>
            <person name="Dima B."/>
            <person name="Sanchez-Garcia M."/>
            <person name="Sanchez-Ramirez S."/>
            <person name="Szollosi G.J."/>
            <person name="Szarkandi J.G."/>
            <person name="Papp V."/>
            <person name="Albert L."/>
            <person name="Andreopoulos W."/>
            <person name="Angelini C."/>
            <person name="Antonin V."/>
            <person name="Barry K.W."/>
            <person name="Bougher N.L."/>
            <person name="Buchanan P."/>
            <person name="Buyck B."/>
            <person name="Bense V."/>
            <person name="Catcheside P."/>
            <person name="Chovatia M."/>
            <person name="Cooper J."/>
            <person name="Damon W."/>
            <person name="Desjardin D."/>
            <person name="Finy P."/>
            <person name="Geml J."/>
            <person name="Haridas S."/>
            <person name="Hughes K."/>
            <person name="Justo A."/>
            <person name="Karasinski D."/>
            <person name="Kautmanova I."/>
            <person name="Kiss B."/>
            <person name="Kocsube S."/>
            <person name="Kotiranta H."/>
            <person name="LaButti K.M."/>
            <person name="Lechner B.E."/>
            <person name="Liimatainen K."/>
            <person name="Lipzen A."/>
            <person name="Lukacs Z."/>
            <person name="Mihaltcheva S."/>
            <person name="Morgado L.N."/>
            <person name="Niskanen T."/>
            <person name="Noordeloos M.E."/>
            <person name="Ohm R.A."/>
            <person name="Ortiz-Santana B."/>
            <person name="Ovrebo C."/>
            <person name="Racz N."/>
            <person name="Riley R."/>
            <person name="Savchenko A."/>
            <person name="Shiryaev A."/>
            <person name="Soop K."/>
            <person name="Spirin V."/>
            <person name="Szebenyi C."/>
            <person name="Tomsovsky M."/>
            <person name="Tulloss R.E."/>
            <person name="Uehling J."/>
            <person name="Grigoriev I.V."/>
            <person name="Vagvolgyi C."/>
            <person name="Papp T."/>
            <person name="Martin F.M."/>
            <person name="Miettinen O."/>
            <person name="Hibbett D.S."/>
            <person name="Nagy L.G."/>
        </authorList>
    </citation>
    <scope>NUCLEOTIDE SEQUENCE [LARGE SCALE GENOMIC DNA]</scope>
    <source>
        <strain evidence="4 5">CBS 962.96</strain>
    </source>
</reference>
<organism evidence="4 5">
    <name type="scientific">Dendrothele bispora (strain CBS 962.96)</name>
    <dbReference type="NCBI Taxonomy" id="1314807"/>
    <lineage>
        <taxon>Eukaryota</taxon>
        <taxon>Fungi</taxon>
        <taxon>Dikarya</taxon>
        <taxon>Basidiomycota</taxon>
        <taxon>Agaricomycotina</taxon>
        <taxon>Agaricomycetes</taxon>
        <taxon>Agaricomycetidae</taxon>
        <taxon>Agaricales</taxon>
        <taxon>Agaricales incertae sedis</taxon>
        <taxon>Dendrothele</taxon>
    </lineage>
</organism>
<feature type="region of interest" description="Disordered" evidence="1">
    <location>
        <begin position="361"/>
        <end position="394"/>
    </location>
</feature>
<name>A0A4S8L4P5_DENBC</name>
<feature type="transmembrane region" description="Helical" evidence="2">
    <location>
        <begin position="236"/>
        <end position="255"/>
    </location>
</feature>
<sequence>MSSSNIPPGVNLAAVAGPLLIGELLHWGLFGTLTVQIYLYYLAFPRDKTILKVMAYFVYTLELVQTILVTNDAFRAYGSGFGNYDELTAMHTYWLTVPIMSGIVSLIGQLFFGYRIWVLSHSRILPGMVAVMAFTSTVASFVTGVYVKEAGKIDNLHQLPFKIAVGMWCGSSALCDMFIAACMTYLLSKNADTNIAKTKLLLGRLIRLTIETGSATATIALITLILVTAFPDRTYYSTFSVIVPKTYANTLLVILNSRFRIVGGRDSEEFPNVHMSVASTGTSPISPHSIQDNGKRSSIMTPPGLPVALQSLSRPASSARILQKKLSFYDALAPGSNTYESRPGSAGKATIQISIHNEVVTDAGANDGETEGSHYSQPSMKRNIKKEDSDSDQC</sequence>
<keyword evidence="2" id="KW-1133">Transmembrane helix</keyword>
<gene>
    <name evidence="4" type="ORF">K435DRAFT_844058</name>
</gene>
<feature type="transmembrane region" description="Helical" evidence="2">
    <location>
        <begin position="91"/>
        <end position="112"/>
    </location>
</feature>
<dbReference type="EMBL" id="ML179666">
    <property type="protein sequence ID" value="THU83380.1"/>
    <property type="molecule type" value="Genomic_DNA"/>
</dbReference>
<feature type="transmembrane region" description="Helical" evidence="2">
    <location>
        <begin position="165"/>
        <end position="187"/>
    </location>
</feature>
<protein>
    <recommendedName>
        <fullName evidence="3">DUF6534 domain-containing protein</fullName>
    </recommendedName>
</protein>
<evidence type="ECO:0000313" key="4">
    <source>
        <dbReference type="EMBL" id="THU83380.1"/>
    </source>
</evidence>
<feature type="transmembrane region" description="Helical" evidence="2">
    <location>
        <begin position="124"/>
        <end position="145"/>
    </location>
</feature>
<feature type="region of interest" description="Disordered" evidence="1">
    <location>
        <begin position="277"/>
        <end position="297"/>
    </location>
</feature>
<dbReference type="Proteomes" id="UP000297245">
    <property type="component" value="Unassembled WGS sequence"/>
</dbReference>
<keyword evidence="5" id="KW-1185">Reference proteome</keyword>
<feature type="transmembrane region" description="Helical" evidence="2">
    <location>
        <begin position="53"/>
        <end position="71"/>
    </location>
</feature>
<feature type="domain" description="DUF6534" evidence="3">
    <location>
        <begin position="172"/>
        <end position="259"/>
    </location>
</feature>
<evidence type="ECO:0000256" key="1">
    <source>
        <dbReference type="SAM" id="MobiDB-lite"/>
    </source>
</evidence>
<accession>A0A4S8L4P5</accession>
<dbReference type="PANTHER" id="PTHR40465">
    <property type="entry name" value="CHROMOSOME 1, WHOLE GENOME SHOTGUN SEQUENCE"/>
    <property type="match status" value="1"/>
</dbReference>
<feature type="transmembrane region" description="Helical" evidence="2">
    <location>
        <begin position="208"/>
        <end position="230"/>
    </location>
</feature>
<feature type="transmembrane region" description="Helical" evidence="2">
    <location>
        <begin position="24"/>
        <end position="41"/>
    </location>
</feature>
<dbReference type="AlphaFoldDB" id="A0A4S8L4P5"/>
<proteinExistence type="predicted"/>
<evidence type="ECO:0000259" key="3">
    <source>
        <dbReference type="Pfam" id="PF20152"/>
    </source>
</evidence>
<evidence type="ECO:0000256" key="2">
    <source>
        <dbReference type="SAM" id="Phobius"/>
    </source>
</evidence>
<dbReference type="Pfam" id="PF20152">
    <property type="entry name" value="DUF6534"/>
    <property type="match status" value="1"/>
</dbReference>